<feature type="transmembrane region" description="Helical" evidence="6">
    <location>
        <begin position="149"/>
        <end position="169"/>
    </location>
</feature>
<protein>
    <submittedName>
        <fullName evidence="7">LysE family translocator</fullName>
    </submittedName>
</protein>
<reference evidence="8" key="1">
    <citation type="journal article" date="2019" name="Int. J. Syst. Evol. Microbiol.">
        <title>The Global Catalogue of Microorganisms (GCM) 10K type strain sequencing project: providing services to taxonomists for standard genome sequencing and annotation.</title>
        <authorList>
            <consortium name="The Broad Institute Genomics Platform"/>
            <consortium name="The Broad Institute Genome Sequencing Center for Infectious Disease"/>
            <person name="Wu L."/>
            <person name="Ma J."/>
        </authorList>
    </citation>
    <scope>NUCLEOTIDE SEQUENCE [LARGE SCALE GENOMIC DNA]</scope>
    <source>
        <strain evidence="8">KCTC 12848</strain>
    </source>
</reference>
<evidence type="ECO:0000313" key="7">
    <source>
        <dbReference type="EMBL" id="MFD2309090.1"/>
    </source>
</evidence>
<comment type="subcellular location">
    <subcellularLocation>
        <location evidence="1">Cell membrane</location>
        <topology evidence="1">Multi-pass membrane protein</topology>
    </subcellularLocation>
</comment>
<evidence type="ECO:0000256" key="5">
    <source>
        <dbReference type="ARBA" id="ARBA00023136"/>
    </source>
</evidence>
<dbReference type="PANTHER" id="PTHR30086:SF20">
    <property type="entry name" value="ARGININE EXPORTER PROTEIN ARGO-RELATED"/>
    <property type="match status" value="1"/>
</dbReference>
<accession>A0ABW5E8W0</accession>
<evidence type="ECO:0000256" key="1">
    <source>
        <dbReference type="ARBA" id="ARBA00004651"/>
    </source>
</evidence>
<dbReference type="RefSeq" id="WP_265721058.1">
    <property type="nucleotide sequence ID" value="NZ_JAPIVK010000008.1"/>
</dbReference>
<keyword evidence="4 6" id="KW-1133">Transmembrane helix</keyword>
<evidence type="ECO:0000256" key="2">
    <source>
        <dbReference type="ARBA" id="ARBA00022475"/>
    </source>
</evidence>
<organism evidence="7 8">
    <name type="scientific">Microbulbifer halophilus</name>
    <dbReference type="NCBI Taxonomy" id="453963"/>
    <lineage>
        <taxon>Bacteria</taxon>
        <taxon>Pseudomonadati</taxon>
        <taxon>Pseudomonadota</taxon>
        <taxon>Gammaproteobacteria</taxon>
        <taxon>Cellvibrionales</taxon>
        <taxon>Microbulbiferaceae</taxon>
        <taxon>Microbulbifer</taxon>
    </lineage>
</organism>
<dbReference type="Pfam" id="PF01810">
    <property type="entry name" value="LysE"/>
    <property type="match status" value="1"/>
</dbReference>
<dbReference type="Proteomes" id="UP001597425">
    <property type="component" value="Unassembled WGS sequence"/>
</dbReference>
<evidence type="ECO:0000256" key="6">
    <source>
        <dbReference type="SAM" id="Phobius"/>
    </source>
</evidence>
<feature type="transmembrane region" description="Helical" evidence="6">
    <location>
        <begin position="72"/>
        <end position="94"/>
    </location>
</feature>
<keyword evidence="5 6" id="KW-0472">Membrane</keyword>
<keyword evidence="2" id="KW-1003">Cell membrane</keyword>
<sequence length="212" mass="22339">MFGIENLWLFAASGVLLIVLPGPDSLYIVGRSAGQGFRAGSVAALGIATGTMVHVTAAALGLSVVLTTSATAFTVVKIVGCLYLLYMSVSLIFSKSAGDVSAGPVKTVPPPRAKIFYQGFLTNLLNPKIALFFLAFVPQFIAADSDSKAMAFLLLGLIFNIMGLIWCHCLAWTSASVSRRLSASESVKKWLNRVAGTLFGIFGIKLALSTQG</sequence>
<dbReference type="InterPro" id="IPR001123">
    <property type="entry name" value="LeuE-type"/>
</dbReference>
<feature type="transmembrane region" description="Helical" evidence="6">
    <location>
        <begin position="115"/>
        <end position="137"/>
    </location>
</feature>
<proteinExistence type="predicted"/>
<dbReference type="EMBL" id="JBHUJD010000001">
    <property type="protein sequence ID" value="MFD2309090.1"/>
    <property type="molecule type" value="Genomic_DNA"/>
</dbReference>
<gene>
    <name evidence="7" type="ORF">ACFSKX_01555</name>
</gene>
<feature type="transmembrane region" description="Helical" evidence="6">
    <location>
        <begin position="6"/>
        <end position="30"/>
    </location>
</feature>
<name>A0ABW5E8W0_9GAMM</name>
<comment type="caution">
    <text evidence="7">The sequence shown here is derived from an EMBL/GenBank/DDBJ whole genome shotgun (WGS) entry which is preliminary data.</text>
</comment>
<evidence type="ECO:0000256" key="4">
    <source>
        <dbReference type="ARBA" id="ARBA00022989"/>
    </source>
</evidence>
<evidence type="ECO:0000256" key="3">
    <source>
        <dbReference type="ARBA" id="ARBA00022692"/>
    </source>
</evidence>
<keyword evidence="3 6" id="KW-0812">Transmembrane</keyword>
<keyword evidence="8" id="KW-1185">Reference proteome</keyword>
<feature type="transmembrane region" description="Helical" evidence="6">
    <location>
        <begin position="42"/>
        <end position="66"/>
    </location>
</feature>
<dbReference type="PIRSF" id="PIRSF006324">
    <property type="entry name" value="LeuE"/>
    <property type="match status" value="1"/>
</dbReference>
<evidence type="ECO:0000313" key="8">
    <source>
        <dbReference type="Proteomes" id="UP001597425"/>
    </source>
</evidence>
<dbReference type="PANTHER" id="PTHR30086">
    <property type="entry name" value="ARGININE EXPORTER PROTEIN ARGO"/>
    <property type="match status" value="1"/>
</dbReference>